<dbReference type="Gene3D" id="3.40.50.2000">
    <property type="entry name" value="Glycogen Phosphorylase B"/>
    <property type="match status" value="2"/>
</dbReference>
<dbReference type="Proteomes" id="UP000005950">
    <property type="component" value="Unassembled WGS sequence"/>
</dbReference>
<comment type="caution">
    <text evidence="3">The sequence shown here is derived from an EMBL/GenBank/DDBJ whole genome shotgun (WGS) entry which is preliminary data.</text>
</comment>
<reference evidence="3 4" key="1">
    <citation type="submission" date="2008-12" db="EMBL/GenBank/DDBJ databases">
        <authorList>
            <person name="Fulton L."/>
            <person name="Clifton S."/>
            <person name="Fulton B."/>
            <person name="Xu J."/>
            <person name="Minx P."/>
            <person name="Pepin K.H."/>
            <person name="Johnson M."/>
            <person name="Bhonagiri V."/>
            <person name="Nash W.E."/>
            <person name="Mardis E.R."/>
            <person name="Wilson R.K."/>
        </authorList>
    </citation>
    <scope>NUCLEOTIDE SEQUENCE [LARGE SCALE GENOMIC DNA]</scope>
    <source>
        <strain evidence="3 4">DSM 12042</strain>
    </source>
</reference>
<reference evidence="3 4" key="2">
    <citation type="submission" date="2009-02" db="EMBL/GenBank/DDBJ databases">
        <title>Draft genome sequence of Holdemania filiformis DSM 12042.</title>
        <authorList>
            <person name="Sudarsanam P."/>
            <person name="Ley R."/>
            <person name="Guruge J."/>
            <person name="Turnbaugh P.J."/>
            <person name="Mahowald M."/>
            <person name="Liep D."/>
            <person name="Gordon J."/>
        </authorList>
    </citation>
    <scope>NUCLEOTIDE SEQUENCE [LARGE SCALE GENOMIC DNA]</scope>
    <source>
        <strain evidence="3 4">DSM 12042</strain>
    </source>
</reference>
<keyword evidence="3" id="KW-0808">Transferase</keyword>
<dbReference type="PANTHER" id="PTHR45947:SF3">
    <property type="entry name" value="SULFOQUINOVOSYL TRANSFERASE SQD2"/>
    <property type="match status" value="1"/>
</dbReference>
<dbReference type="STRING" id="545696.HOLDEFILI_01713"/>
<evidence type="ECO:0000259" key="2">
    <source>
        <dbReference type="Pfam" id="PF13439"/>
    </source>
</evidence>
<dbReference type="HOGENOM" id="CLU_055069_0_0_9"/>
<dbReference type="eggNOG" id="COG0438">
    <property type="taxonomic scope" value="Bacteria"/>
</dbReference>
<organism evidence="3 4">
    <name type="scientific">Holdemania filiformis DSM 12042</name>
    <dbReference type="NCBI Taxonomy" id="545696"/>
    <lineage>
        <taxon>Bacteria</taxon>
        <taxon>Bacillati</taxon>
        <taxon>Bacillota</taxon>
        <taxon>Erysipelotrichia</taxon>
        <taxon>Erysipelotrichales</taxon>
        <taxon>Erysipelotrichaceae</taxon>
        <taxon>Holdemania</taxon>
    </lineage>
</organism>
<evidence type="ECO:0000313" key="4">
    <source>
        <dbReference type="Proteomes" id="UP000005950"/>
    </source>
</evidence>
<dbReference type="EC" id="2.4.-.-" evidence="3"/>
<dbReference type="AlphaFoldDB" id="B9Y7B8"/>
<dbReference type="InterPro" id="IPR028098">
    <property type="entry name" value="Glyco_trans_4-like_N"/>
</dbReference>
<evidence type="ECO:0000313" key="3">
    <source>
        <dbReference type="EMBL" id="EEF68126.1"/>
    </source>
</evidence>
<sequence>MIIDRVFIILDSGFEVLYMKVLLFFEGEKVISTSGIGRALKHQKQALTMAGIEYTLDPNDDFDILHINTVGPASAGVIAKAHREGKPVIYHAHSTEEDFRNSFVLSNQIAPLFKKHLVSLYSSADAIITPTPYSKSLLEGYGIDLPIYAVSNGIDLDRFSYNPEKVKAYYKYFSLNETDKVVLSVGLYFERKGLPDFIEVAKRLPQYKFIWFGYTPLISVPKNIRELVEDHPANVIFPGYVKGAIIEGAYAGANAFFFPSYEETEGIVVLEALAASQQVIVRDIGVFDPWLKDHVNCYKGQSVDEFVELIEGVVEKRLPSVCDEGKKTAQERSIASVGQQLKTIYETVLENYRPATM</sequence>
<evidence type="ECO:0000259" key="1">
    <source>
        <dbReference type="Pfam" id="PF00534"/>
    </source>
</evidence>
<gene>
    <name evidence="3" type="ORF">HOLDEFILI_01713</name>
</gene>
<dbReference type="EMBL" id="ACCF01000095">
    <property type="protein sequence ID" value="EEF68126.1"/>
    <property type="molecule type" value="Genomic_DNA"/>
</dbReference>
<feature type="domain" description="Glycosyl transferase family 1" evidence="1">
    <location>
        <begin position="175"/>
        <end position="317"/>
    </location>
</feature>
<proteinExistence type="predicted"/>
<keyword evidence="3" id="KW-0328">Glycosyltransferase</keyword>
<accession>B9Y7B8</accession>
<dbReference type="GO" id="GO:0016757">
    <property type="term" value="F:glycosyltransferase activity"/>
    <property type="evidence" value="ECO:0007669"/>
    <property type="project" value="UniProtKB-KW"/>
</dbReference>
<name>B9Y7B8_9FIRM</name>
<dbReference type="Pfam" id="PF00534">
    <property type="entry name" value="Glycos_transf_1"/>
    <property type="match status" value="1"/>
</dbReference>
<feature type="domain" description="Glycosyltransferase subfamily 4-like N-terminal" evidence="2">
    <location>
        <begin position="61"/>
        <end position="158"/>
    </location>
</feature>
<dbReference type="InterPro" id="IPR050194">
    <property type="entry name" value="Glycosyltransferase_grp1"/>
</dbReference>
<dbReference type="PANTHER" id="PTHR45947">
    <property type="entry name" value="SULFOQUINOVOSYL TRANSFERASE SQD2"/>
    <property type="match status" value="1"/>
</dbReference>
<dbReference type="SUPFAM" id="SSF53756">
    <property type="entry name" value="UDP-Glycosyltransferase/glycogen phosphorylase"/>
    <property type="match status" value="1"/>
</dbReference>
<dbReference type="InterPro" id="IPR001296">
    <property type="entry name" value="Glyco_trans_1"/>
</dbReference>
<dbReference type="Pfam" id="PF13439">
    <property type="entry name" value="Glyco_transf_4"/>
    <property type="match status" value="1"/>
</dbReference>
<protein>
    <submittedName>
        <fullName evidence="3">Glycosyltransferase, group 1 family protein</fullName>
        <ecNumber evidence="3">2.4.-.-</ecNumber>
    </submittedName>
</protein>